<organism evidence="7 8">
    <name type="scientific">Pseudomonas panipatensis</name>
    <dbReference type="NCBI Taxonomy" id="428992"/>
    <lineage>
        <taxon>Bacteria</taxon>
        <taxon>Pseudomonadati</taxon>
        <taxon>Pseudomonadota</taxon>
        <taxon>Gammaproteobacteria</taxon>
        <taxon>Pseudomonadales</taxon>
        <taxon>Pseudomonadaceae</taxon>
        <taxon>Pseudomonas</taxon>
    </lineage>
</organism>
<feature type="transmembrane region" description="Helical" evidence="5">
    <location>
        <begin position="209"/>
        <end position="235"/>
    </location>
</feature>
<dbReference type="Proteomes" id="UP000199636">
    <property type="component" value="Unassembled WGS sequence"/>
</dbReference>
<evidence type="ECO:0000256" key="2">
    <source>
        <dbReference type="ARBA" id="ARBA00022692"/>
    </source>
</evidence>
<dbReference type="STRING" id="428992.SAMN05216272_10245"/>
<feature type="domain" description="O-antigen ligase-related" evidence="6">
    <location>
        <begin position="210"/>
        <end position="347"/>
    </location>
</feature>
<keyword evidence="4 5" id="KW-0472">Membrane</keyword>
<dbReference type="RefSeq" id="WP_139199036.1">
    <property type="nucleotide sequence ID" value="NZ_FNDS01000002.1"/>
</dbReference>
<feature type="transmembrane region" description="Helical" evidence="5">
    <location>
        <begin position="146"/>
        <end position="166"/>
    </location>
</feature>
<dbReference type="InterPro" id="IPR007016">
    <property type="entry name" value="O-antigen_ligase-rel_domated"/>
</dbReference>
<reference evidence="8" key="1">
    <citation type="submission" date="2016-10" db="EMBL/GenBank/DDBJ databases">
        <authorList>
            <person name="Varghese N."/>
            <person name="Submissions S."/>
        </authorList>
    </citation>
    <scope>NUCLEOTIDE SEQUENCE [LARGE SCALE GENOMIC DNA]</scope>
    <source>
        <strain evidence="8">CCM 7469</strain>
    </source>
</reference>
<dbReference type="EMBL" id="FNDS01000002">
    <property type="protein sequence ID" value="SDH58819.1"/>
    <property type="molecule type" value="Genomic_DNA"/>
</dbReference>
<evidence type="ECO:0000313" key="7">
    <source>
        <dbReference type="EMBL" id="SDH58819.1"/>
    </source>
</evidence>
<evidence type="ECO:0000256" key="5">
    <source>
        <dbReference type="SAM" id="Phobius"/>
    </source>
</evidence>
<keyword evidence="2 5" id="KW-0812">Transmembrane</keyword>
<feature type="transmembrane region" description="Helical" evidence="5">
    <location>
        <begin position="60"/>
        <end position="78"/>
    </location>
</feature>
<evidence type="ECO:0000256" key="4">
    <source>
        <dbReference type="ARBA" id="ARBA00023136"/>
    </source>
</evidence>
<proteinExistence type="predicted"/>
<evidence type="ECO:0000256" key="3">
    <source>
        <dbReference type="ARBA" id="ARBA00022989"/>
    </source>
</evidence>
<accession>A0A1G8DMT9</accession>
<feature type="transmembrane region" description="Helical" evidence="5">
    <location>
        <begin position="365"/>
        <end position="381"/>
    </location>
</feature>
<gene>
    <name evidence="7" type="ORF">SAMN05216272_10245</name>
</gene>
<dbReference type="PANTHER" id="PTHR37422:SF17">
    <property type="entry name" value="O-ANTIGEN LIGASE"/>
    <property type="match status" value="1"/>
</dbReference>
<protein>
    <submittedName>
        <fullName evidence="7">O-antigen ligase</fullName>
    </submittedName>
</protein>
<evidence type="ECO:0000256" key="1">
    <source>
        <dbReference type="ARBA" id="ARBA00004141"/>
    </source>
</evidence>
<feature type="transmembrane region" description="Helical" evidence="5">
    <location>
        <begin position="6"/>
        <end position="22"/>
    </location>
</feature>
<name>A0A1G8DMT9_9PSED</name>
<dbReference type="GO" id="GO:0016874">
    <property type="term" value="F:ligase activity"/>
    <property type="evidence" value="ECO:0007669"/>
    <property type="project" value="UniProtKB-KW"/>
</dbReference>
<dbReference type="PANTHER" id="PTHR37422">
    <property type="entry name" value="TEICHURONIC ACID BIOSYNTHESIS PROTEIN TUAE"/>
    <property type="match status" value="1"/>
</dbReference>
<feature type="transmembrane region" description="Helical" evidence="5">
    <location>
        <begin position="113"/>
        <end position="134"/>
    </location>
</feature>
<feature type="transmembrane region" description="Helical" evidence="5">
    <location>
        <begin position="178"/>
        <end position="197"/>
    </location>
</feature>
<keyword evidence="7" id="KW-0436">Ligase</keyword>
<feature type="transmembrane region" description="Helical" evidence="5">
    <location>
        <begin position="85"/>
        <end position="101"/>
    </location>
</feature>
<dbReference type="InterPro" id="IPR051533">
    <property type="entry name" value="WaaL-like"/>
</dbReference>
<dbReference type="Pfam" id="PF04932">
    <property type="entry name" value="Wzy_C"/>
    <property type="match status" value="1"/>
</dbReference>
<keyword evidence="8" id="KW-1185">Reference proteome</keyword>
<evidence type="ECO:0000313" key="8">
    <source>
        <dbReference type="Proteomes" id="UP000199636"/>
    </source>
</evidence>
<dbReference type="AlphaFoldDB" id="A0A1G8DMT9"/>
<sequence>MYLVGATIANLFFLGIIIHCLFRPSEKTIISAGIAIAGYSNAIDQYWGRVVLTGGEEYTLLTSLDVIFSIFVFTNIFYKKIEPKILITSLLLPSIILANYVSNFDKIKDQYIYFVYAWSYIRIIVFFLAFHMLMKKKNLQNDRKNGNAIFLTTLFVFFTLCIFMFSTSGNNRLNLPHLNQNILANYISLLALCGIWINITKTKTEKYIFIGISALIVTMTASRTGLSIMILVLALDSIQNDKPKKTAITLTLILFSSLLIITFNERINEALLNLENISKIDTIRSRLLIWTVNLEYIKNQLIWGIGAGQQYINPDYPKMLGSELGYKYVLVTAHNDFLQATVHLGLIFSIPFFLAIFSILKKSGIWFQLIIALQFIVNSNIETPRYGMLLGICLAISFKYGNTKFGKLSRHENQETINTRNQRITCQPRRL</sequence>
<feature type="transmembrane region" description="Helical" evidence="5">
    <location>
        <begin position="247"/>
        <end position="264"/>
    </location>
</feature>
<feature type="transmembrane region" description="Helical" evidence="5">
    <location>
        <begin position="337"/>
        <end position="359"/>
    </location>
</feature>
<keyword evidence="3 5" id="KW-1133">Transmembrane helix</keyword>
<comment type="subcellular location">
    <subcellularLocation>
        <location evidence="1">Membrane</location>
        <topology evidence="1">Multi-pass membrane protein</topology>
    </subcellularLocation>
</comment>
<dbReference type="GO" id="GO:0016020">
    <property type="term" value="C:membrane"/>
    <property type="evidence" value="ECO:0007669"/>
    <property type="project" value="UniProtKB-SubCell"/>
</dbReference>
<feature type="transmembrane region" description="Helical" evidence="5">
    <location>
        <begin position="29"/>
        <end position="48"/>
    </location>
</feature>
<evidence type="ECO:0000259" key="6">
    <source>
        <dbReference type="Pfam" id="PF04932"/>
    </source>
</evidence>